<keyword evidence="6 11" id="KW-0812">Transmembrane</keyword>
<dbReference type="CDD" id="cd00075">
    <property type="entry name" value="HATPase"/>
    <property type="match status" value="1"/>
</dbReference>
<comment type="caution">
    <text evidence="14">The sequence shown here is derived from an EMBL/GenBank/DDBJ whole genome shotgun (WGS) entry which is preliminary data.</text>
</comment>
<feature type="transmembrane region" description="Helical" evidence="11">
    <location>
        <begin position="140"/>
        <end position="163"/>
    </location>
</feature>
<dbReference type="Gene3D" id="1.10.287.130">
    <property type="match status" value="1"/>
</dbReference>
<dbReference type="PANTHER" id="PTHR45436:SF5">
    <property type="entry name" value="SENSOR HISTIDINE KINASE TRCS"/>
    <property type="match status" value="1"/>
</dbReference>
<dbReference type="InterPro" id="IPR005467">
    <property type="entry name" value="His_kinase_dom"/>
</dbReference>
<feature type="domain" description="HAMP" evidence="13">
    <location>
        <begin position="164"/>
        <end position="213"/>
    </location>
</feature>
<keyword evidence="4" id="KW-0597">Phosphoprotein</keyword>
<dbReference type="EMBL" id="AYXG01000071">
    <property type="protein sequence ID" value="EWC62770.1"/>
    <property type="molecule type" value="Genomic_DNA"/>
</dbReference>
<evidence type="ECO:0000259" key="13">
    <source>
        <dbReference type="PROSITE" id="PS50885"/>
    </source>
</evidence>
<dbReference type="SUPFAM" id="SSF47384">
    <property type="entry name" value="Homodimeric domain of signal transducing histidine kinase"/>
    <property type="match status" value="1"/>
</dbReference>
<keyword evidence="10 11" id="KW-0472">Membrane</keyword>
<comment type="catalytic activity">
    <reaction evidence="1">
        <text>ATP + protein L-histidine = ADP + protein N-phospho-L-histidine.</text>
        <dbReference type="EC" id="2.7.13.3"/>
    </reaction>
</comment>
<evidence type="ECO:0000313" key="15">
    <source>
        <dbReference type="Proteomes" id="UP000019277"/>
    </source>
</evidence>
<dbReference type="PROSITE" id="PS50885">
    <property type="entry name" value="HAMP"/>
    <property type="match status" value="1"/>
</dbReference>
<dbReference type="AlphaFoldDB" id="W7IPG7"/>
<dbReference type="GO" id="GO:0000155">
    <property type="term" value="F:phosphorelay sensor kinase activity"/>
    <property type="evidence" value="ECO:0007669"/>
    <property type="project" value="InterPro"/>
</dbReference>
<evidence type="ECO:0000256" key="7">
    <source>
        <dbReference type="ARBA" id="ARBA00022777"/>
    </source>
</evidence>
<dbReference type="SUPFAM" id="SSF55874">
    <property type="entry name" value="ATPase domain of HSP90 chaperone/DNA topoisomerase II/histidine kinase"/>
    <property type="match status" value="1"/>
</dbReference>
<proteinExistence type="predicted"/>
<keyword evidence="8 11" id="KW-1133">Transmembrane helix</keyword>
<feature type="domain" description="Histidine kinase" evidence="12">
    <location>
        <begin position="221"/>
        <end position="431"/>
    </location>
</feature>
<dbReference type="InterPro" id="IPR050428">
    <property type="entry name" value="TCS_sensor_his_kinase"/>
</dbReference>
<evidence type="ECO:0000259" key="12">
    <source>
        <dbReference type="PROSITE" id="PS50109"/>
    </source>
</evidence>
<dbReference type="InterPro" id="IPR003660">
    <property type="entry name" value="HAMP_dom"/>
</dbReference>
<organism evidence="14 15">
    <name type="scientific">Actinokineospora spheciospongiae</name>
    <dbReference type="NCBI Taxonomy" id="909613"/>
    <lineage>
        <taxon>Bacteria</taxon>
        <taxon>Bacillati</taxon>
        <taxon>Actinomycetota</taxon>
        <taxon>Actinomycetes</taxon>
        <taxon>Pseudonocardiales</taxon>
        <taxon>Pseudonocardiaceae</taxon>
        <taxon>Actinokineospora</taxon>
    </lineage>
</organism>
<evidence type="ECO:0000256" key="4">
    <source>
        <dbReference type="ARBA" id="ARBA00022553"/>
    </source>
</evidence>
<keyword evidence="7 14" id="KW-0418">Kinase</keyword>
<reference evidence="14 15" key="1">
    <citation type="journal article" date="2014" name="Genome Announc.">
        <title>Draft Genome Sequence of the Antitrypanosomally Active Sponge-Associated Bacterium Actinokineospora sp. Strain EG49.</title>
        <authorList>
            <person name="Harjes J."/>
            <person name="Ryu T."/>
            <person name="Abdelmohsen U.R."/>
            <person name="Moitinho-Silva L."/>
            <person name="Horn H."/>
            <person name="Ravasi T."/>
            <person name="Hentschel U."/>
        </authorList>
    </citation>
    <scope>NUCLEOTIDE SEQUENCE [LARGE SCALE GENOMIC DNA]</scope>
    <source>
        <strain evidence="14 15">EG49</strain>
    </source>
</reference>
<keyword evidence="5" id="KW-0808">Transferase</keyword>
<evidence type="ECO:0000256" key="3">
    <source>
        <dbReference type="ARBA" id="ARBA00012438"/>
    </source>
</evidence>
<sequence length="432" mass="44841">MRLRITAVATAGTLAVLLGLALLSSRMTGPLLVDSADDELRPALDTAVAAVAAGAEVRPVSPNFRTRVLDTAGAPADGAAAPELTPSDIRTLKAGVPVLRLSDSPPARWLGTVATAPDGAQRLVVVGTGLAGYDAARGAALRWLITAAVIAAAATALATWSAVRSAMRPVGRLRAAAARLGAGKRLPLPESRELRALAAAMNDLLARRDEAADRLRRFTGDAAHELRSPVASIRVQAEVAVAHPDPELAQEVLADVARESQRLSALVDGLLTLARSDAGELPAASAVDLSVAAADAAVRCAVADGPAIRVHAPPGACWVYAAPSEVDLVLDNLLRNAVRHARARVVLTVLTAGRAARVVVDDDGHGIAEEHRARVFDRFYRVQDDRARSSGGTGLGLALVAEVVRRRGGAVRVGESPEGGARFQVTWRTASV</sequence>
<comment type="subcellular location">
    <subcellularLocation>
        <location evidence="2">Cell membrane</location>
    </subcellularLocation>
</comment>
<evidence type="ECO:0000256" key="11">
    <source>
        <dbReference type="SAM" id="Phobius"/>
    </source>
</evidence>
<dbReference type="CDD" id="cd00082">
    <property type="entry name" value="HisKA"/>
    <property type="match status" value="1"/>
</dbReference>
<dbReference type="GO" id="GO:0005886">
    <property type="term" value="C:plasma membrane"/>
    <property type="evidence" value="ECO:0007669"/>
    <property type="project" value="UniProtKB-SubCell"/>
</dbReference>
<dbReference type="SMART" id="SM00388">
    <property type="entry name" value="HisKA"/>
    <property type="match status" value="1"/>
</dbReference>
<evidence type="ECO:0000256" key="1">
    <source>
        <dbReference type="ARBA" id="ARBA00000085"/>
    </source>
</evidence>
<dbReference type="Proteomes" id="UP000019277">
    <property type="component" value="Unassembled WGS sequence"/>
</dbReference>
<dbReference type="InterPro" id="IPR036890">
    <property type="entry name" value="HATPase_C_sf"/>
</dbReference>
<dbReference type="eggNOG" id="COG2205">
    <property type="taxonomic scope" value="Bacteria"/>
</dbReference>
<evidence type="ECO:0000256" key="9">
    <source>
        <dbReference type="ARBA" id="ARBA00023012"/>
    </source>
</evidence>
<dbReference type="Pfam" id="PF00512">
    <property type="entry name" value="HisKA"/>
    <property type="match status" value="1"/>
</dbReference>
<keyword evidence="9" id="KW-0902">Two-component regulatory system</keyword>
<name>W7IPG7_9PSEU</name>
<dbReference type="PRINTS" id="PR00344">
    <property type="entry name" value="BCTRLSENSOR"/>
</dbReference>
<dbReference type="PANTHER" id="PTHR45436">
    <property type="entry name" value="SENSOR HISTIDINE KINASE YKOH"/>
    <property type="match status" value="1"/>
</dbReference>
<dbReference type="PATRIC" id="fig|909613.9.peg.1904"/>
<dbReference type="PROSITE" id="PS50109">
    <property type="entry name" value="HIS_KIN"/>
    <property type="match status" value="1"/>
</dbReference>
<dbReference type="InterPro" id="IPR003594">
    <property type="entry name" value="HATPase_dom"/>
</dbReference>
<evidence type="ECO:0000256" key="5">
    <source>
        <dbReference type="ARBA" id="ARBA00022679"/>
    </source>
</evidence>
<dbReference type="STRING" id="909613.UO65_1892"/>
<protein>
    <recommendedName>
        <fullName evidence="3">histidine kinase</fullName>
        <ecNumber evidence="3">2.7.13.3</ecNumber>
    </recommendedName>
</protein>
<dbReference type="Pfam" id="PF02518">
    <property type="entry name" value="HATPase_c"/>
    <property type="match status" value="1"/>
</dbReference>
<dbReference type="InterPro" id="IPR036097">
    <property type="entry name" value="HisK_dim/P_sf"/>
</dbReference>
<evidence type="ECO:0000256" key="6">
    <source>
        <dbReference type="ARBA" id="ARBA00022692"/>
    </source>
</evidence>
<evidence type="ECO:0000256" key="10">
    <source>
        <dbReference type="ARBA" id="ARBA00023136"/>
    </source>
</evidence>
<keyword evidence="15" id="KW-1185">Reference proteome</keyword>
<evidence type="ECO:0000313" key="14">
    <source>
        <dbReference type="EMBL" id="EWC62770.1"/>
    </source>
</evidence>
<accession>W7IPG7</accession>
<dbReference type="InterPro" id="IPR004358">
    <property type="entry name" value="Sig_transdc_His_kin-like_C"/>
</dbReference>
<dbReference type="Gene3D" id="3.30.565.10">
    <property type="entry name" value="Histidine kinase-like ATPase, C-terminal domain"/>
    <property type="match status" value="1"/>
</dbReference>
<dbReference type="SMART" id="SM00387">
    <property type="entry name" value="HATPase_c"/>
    <property type="match status" value="1"/>
</dbReference>
<gene>
    <name evidence="14" type="ORF">UO65_1892</name>
</gene>
<evidence type="ECO:0000256" key="8">
    <source>
        <dbReference type="ARBA" id="ARBA00022989"/>
    </source>
</evidence>
<evidence type="ECO:0000256" key="2">
    <source>
        <dbReference type="ARBA" id="ARBA00004236"/>
    </source>
</evidence>
<dbReference type="EC" id="2.7.13.3" evidence="3"/>
<dbReference type="InterPro" id="IPR003661">
    <property type="entry name" value="HisK_dim/P_dom"/>
</dbReference>